<dbReference type="Pfam" id="PF00702">
    <property type="entry name" value="Hydrolase"/>
    <property type="match status" value="1"/>
</dbReference>
<dbReference type="SFLD" id="SFLDF00029">
    <property type="entry name" value="phosphoserine_phosphatase"/>
    <property type="match status" value="1"/>
</dbReference>
<evidence type="ECO:0000256" key="1">
    <source>
        <dbReference type="ARBA" id="ARBA00001946"/>
    </source>
</evidence>
<dbReference type="GO" id="GO:0016787">
    <property type="term" value="F:hydrolase activity"/>
    <property type="evidence" value="ECO:0007669"/>
    <property type="project" value="UniProtKB-KW"/>
</dbReference>
<dbReference type="CDD" id="cd07500">
    <property type="entry name" value="HAD_PSP"/>
    <property type="match status" value="1"/>
</dbReference>
<evidence type="ECO:0000256" key="4">
    <source>
        <dbReference type="ARBA" id="ARBA00012640"/>
    </source>
</evidence>
<dbReference type="NCBIfam" id="TIGR00338">
    <property type="entry name" value="serB"/>
    <property type="match status" value="1"/>
</dbReference>
<dbReference type="InterPro" id="IPR004469">
    <property type="entry name" value="PSP"/>
</dbReference>
<keyword evidence="9" id="KW-0460">Magnesium</keyword>
<proteinExistence type="inferred from homology"/>
<dbReference type="PANTHER" id="PTHR43344">
    <property type="entry name" value="PHOSPHOSERINE PHOSPHATASE"/>
    <property type="match status" value="1"/>
</dbReference>
<evidence type="ECO:0000313" key="15">
    <source>
        <dbReference type="EMBL" id="QSQ10885.1"/>
    </source>
</evidence>
<evidence type="ECO:0000256" key="3">
    <source>
        <dbReference type="ARBA" id="ARBA00009184"/>
    </source>
</evidence>
<dbReference type="SUPFAM" id="SSF56784">
    <property type="entry name" value="HAD-like"/>
    <property type="match status" value="1"/>
</dbReference>
<feature type="domain" description="Phosphoserine phosphatase ACT" evidence="14">
    <location>
        <begin position="97"/>
        <end position="171"/>
    </location>
</feature>
<evidence type="ECO:0000256" key="7">
    <source>
        <dbReference type="ARBA" id="ARBA00022723"/>
    </source>
</evidence>
<evidence type="ECO:0000256" key="13">
    <source>
        <dbReference type="ARBA" id="ARBA00048523"/>
    </source>
</evidence>
<dbReference type="NCBIfam" id="TIGR01488">
    <property type="entry name" value="HAD-SF-IB"/>
    <property type="match status" value="1"/>
</dbReference>
<evidence type="ECO:0000256" key="10">
    <source>
        <dbReference type="ARBA" id="ARBA00023299"/>
    </source>
</evidence>
<comment type="catalytic activity">
    <reaction evidence="12">
        <text>O-phospho-L-serine + H2O = L-serine + phosphate</text>
        <dbReference type="Rhea" id="RHEA:21208"/>
        <dbReference type="ChEBI" id="CHEBI:15377"/>
        <dbReference type="ChEBI" id="CHEBI:33384"/>
        <dbReference type="ChEBI" id="CHEBI:43474"/>
        <dbReference type="ChEBI" id="CHEBI:57524"/>
        <dbReference type="EC" id="3.1.3.3"/>
    </reaction>
</comment>
<protein>
    <recommendedName>
        <fullName evidence="5">Phosphoserine phosphatase</fullName>
        <ecNumber evidence="4">3.1.3.3</ecNumber>
    </recommendedName>
    <alternativeName>
        <fullName evidence="11">O-phosphoserine phosphohydrolase</fullName>
    </alternativeName>
</protein>
<dbReference type="InterPro" id="IPR049148">
    <property type="entry name" value="PSP_ACT"/>
</dbReference>
<dbReference type="Proteomes" id="UP000663090">
    <property type="component" value="Chromosome"/>
</dbReference>
<evidence type="ECO:0000256" key="2">
    <source>
        <dbReference type="ARBA" id="ARBA00005135"/>
    </source>
</evidence>
<gene>
    <name evidence="15" type="primary">serB</name>
    <name evidence="15" type="ORF">JY572_20875</name>
</gene>
<evidence type="ECO:0000256" key="8">
    <source>
        <dbReference type="ARBA" id="ARBA00022801"/>
    </source>
</evidence>
<dbReference type="SFLD" id="SFLDG01137">
    <property type="entry name" value="C1.6.1:_Phosphoserine_Phosphat"/>
    <property type="match status" value="1"/>
</dbReference>
<evidence type="ECO:0000313" key="16">
    <source>
        <dbReference type="Proteomes" id="UP000663090"/>
    </source>
</evidence>
<accession>A0ABX7MZI3</accession>
<dbReference type="InterPro" id="IPR036412">
    <property type="entry name" value="HAD-like_sf"/>
</dbReference>
<dbReference type="SUPFAM" id="SSF55021">
    <property type="entry name" value="ACT-like"/>
    <property type="match status" value="1"/>
</dbReference>
<organism evidence="15 16">
    <name type="scientific">Myxococcus landrumensis</name>
    <dbReference type="NCBI Taxonomy" id="2813577"/>
    <lineage>
        <taxon>Bacteria</taxon>
        <taxon>Pseudomonadati</taxon>
        <taxon>Myxococcota</taxon>
        <taxon>Myxococcia</taxon>
        <taxon>Myxococcales</taxon>
        <taxon>Cystobacterineae</taxon>
        <taxon>Myxococcaceae</taxon>
        <taxon>Myxococcus</taxon>
    </lineage>
</organism>
<keyword evidence="6" id="KW-0028">Amino-acid biosynthesis</keyword>
<dbReference type="InterPro" id="IPR050582">
    <property type="entry name" value="HAD-like_SerB"/>
</dbReference>
<evidence type="ECO:0000259" key="14">
    <source>
        <dbReference type="Pfam" id="PF21086"/>
    </source>
</evidence>
<comment type="catalytic activity">
    <reaction evidence="13">
        <text>O-phospho-D-serine + H2O = D-serine + phosphate</text>
        <dbReference type="Rhea" id="RHEA:24873"/>
        <dbReference type="ChEBI" id="CHEBI:15377"/>
        <dbReference type="ChEBI" id="CHEBI:35247"/>
        <dbReference type="ChEBI" id="CHEBI:43474"/>
        <dbReference type="ChEBI" id="CHEBI:58680"/>
        <dbReference type="EC" id="3.1.3.3"/>
    </reaction>
</comment>
<comment type="similarity">
    <text evidence="3">Belongs to the HAD-like hydrolase superfamily. SerB family.</text>
</comment>
<sequence>MTSTSSGCLLVTVTGKDHPSITSRFTGLLAQAGAELLDVEQVVVQGRLTLCLLVRLPDTRGVPKELLFAARELGVALDFQAVESPEAAESPVAARYVVTAVGRALGARELHSLTSHLSEQGALVERIVRLTHTHLGSVELHVTLPPAVDPEALKRSLLALSMRDNTFDVALQRESLFRRSKRMVVMDMDSTLIRIEVIDELARAYGVGEQVSRITERAMHGEMDYDESLRQRVSLLAGLDVSVLRELAANLPLTEGAETLVKVLKRLGYRTAVISGGFSVAAEALKARLGIDHAFSNVLEEADGKLTGRTVGPIVNARRKAELLEQLANQEGILLEQVIAVGDGANDLLMLERAGLGIAFRAKPRLREAADTSISAGGLDTILYLLGLTGRELQEVS</sequence>
<dbReference type="PANTHER" id="PTHR43344:SF2">
    <property type="entry name" value="PHOSPHOSERINE PHOSPHATASE"/>
    <property type="match status" value="1"/>
</dbReference>
<dbReference type="Gene3D" id="3.40.50.1000">
    <property type="entry name" value="HAD superfamily/HAD-like"/>
    <property type="match status" value="1"/>
</dbReference>
<dbReference type="CDD" id="cd04870">
    <property type="entry name" value="ACT_PSP_1"/>
    <property type="match status" value="1"/>
</dbReference>
<dbReference type="SFLD" id="SFLDG01136">
    <property type="entry name" value="C1.6:_Phosphoserine_Phosphatas"/>
    <property type="match status" value="1"/>
</dbReference>
<dbReference type="EC" id="3.1.3.3" evidence="4"/>
<keyword evidence="10" id="KW-0718">Serine biosynthesis</keyword>
<dbReference type="Pfam" id="PF21086">
    <property type="entry name" value="ACT_PSP_2"/>
    <property type="match status" value="1"/>
</dbReference>
<keyword evidence="8 15" id="KW-0378">Hydrolase</keyword>
<keyword evidence="16" id="KW-1185">Reference proteome</keyword>
<dbReference type="InterPro" id="IPR023214">
    <property type="entry name" value="HAD_sf"/>
</dbReference>
<reference evidence="15 16" key="1">
    <citation type="submission" date="2021-02" db="EMBL/GenBank/DDBJ databases">
        <title>De Novo genome assembly of isolated myxobacteria.</title>
        <authorList>
            <person name="Stevens D.C."/>
        </authorList>
    </citation>
    <scope>NUCLEOTIDE SEQUENCE [LARGE SCALE GENOMIC DNA]</scope>
    <source>
        <strain evidence="15 16">SCHIC003</strain>
    </source>
</reference>
<dbReference type="RefSeq" id="WP_206712647.1">
    <property type="nucleotide sequence ID" value="NZ_CP071091.1"/>
</dbReference>
<evidence type="ECO:0000256" key="5">
    <source>
        <dbReference type="ARBA" id="ARBA00015196"/>
    </source>
</evidence>
<dbReference type="EMBL" id="CP071091">
    <property type="protein sequence ID" value="QSQ10885.1"/>
    <property type="molecule type" value="Genomic_DNA"/>
</dbReference>
<dbReference type="SFLD" id="SFLDS00003">
    <property type="entry name" value="Haloacid_Dehalogenase"/>
    <property type="match status" value="1"/>
</dbReference>
<comment type="cofactor">
    <cofactor evidence="1">
        <name>Mg(2+)</name>
        <dbReference type="ChEBI" id="CHEBI:18420"/>
    </cofactor>
</comment>
<evidence type="ECO:0000256" key="12">
    <source>
        <dbReference type="ARBA" id="ARBA00048138"/>
    </source>
</evidence>
<evidence type="ECO:0000256" key="9">
    <source>
        <dbReference type="ARBA" id="ARBA00022842"/>
    </source>
</evidence>
<evidence type="ECO:0000256" key="11">
    <source>
        <dbReference type="ARBA" id="ARBA00031693"/>
    </source>
</evidence>
<dbReference type="Pfam" id="PF13740">
    <property type="entry name" value="ACT_6"/>
    <property type="match status" value="1"/>
</dbReference>
<keyword evidence="7" id="KW-0479">Metal-binding</keyword>
<evidence type="ECO:0000256" key="6">
    <source>
        <dbReference type="ARBA" id="ARBA00022605"/>
    </source>
</evidence>
<dbReference type="InterPro" id="IPR045865">
    <property type="entry name" value="ACT-like_dom_sf"/>
</dbReference>
<dbReference type="Gene3D" id="3.30.70.260">
    <property type="match status" value="1"/>
</dbReference>
<name>A0ABX7MZI3_9BACT</name>
<comment type="pathway">
    <text evidence="2">Amino-acid biosynthesis; L-serine biosynthesis; L-serine from 3-phospho-D-glycerate: step 3/3.</text>
</comment>